<proteinExistence type="inferred from homology"/>
<gene>
    <name evidence="5" type="ORF">H9L05_19580</name>
</gene>
<dbReference type="Proteomes" id="UP000516093">
    <property type="component" value="Chromosome"/>
</dbReference>
<evidence type="ECO:0000256" key="1">
    <source>
        <dbReference type="ARBA" id="ARBA00010923"/>
    </source>
</evidence>
<dbReference type="REBASE" id="443453">
    <property type="entry name" value="S.Hqi19763I"/>
</dbReference>
<dbReference type="SUPFAM" id="SSF116734">
    <property type="entry name" value="DNA methylase specificity domain"/>
    <property type="match status" value="2"/>
</dbReference>
<evidence type="ECO:0000256" key="2">
    <source>
        <dbReference type="ARBA" id="ARBA00022747"/>
    </source>
</evidence>
<dbReference type="RefSeq" id="WP_187732333.1">
    <property type="nucleotide sequence ID" value="NZ_BMFN01000002.1"/>
</dbReference>
<name>A0A7H0GUV1_9BACT</name>
<dbReference type="Gene3D" id="1.10.287.1120">
    <property type="entry name" value="Bipartite methylase S protein"/>
    <property type="match status" value="1"/>
</dbReference>
<keyword evidence="5" id="KW-0378">Hydrolase</keyword>
<dbReference type="InterPro" id="IPR000055">
    <property type="entry name" value="Restrct_endonuc_typeI_TRD"/>
</dbReference>
<evidence type="ECO:0000313" key="5">
    <source>
        <dbReference type="EMBL" id="QNP52067.1"/>
    </source>
</evidence>
<dbReference type="GO" id="GO:0003677">
    <property type="term" value="F:DNA binding"/>
    <property type="evidence" value="ECO:0007669"/>
    <property type="project" value="UniProtKB-KW"/>
</dbReference>
<keyword evidence="2" id="KW-0680">Restriction system</keyword>
<dbReference type="AlphaFoldDB" id="A0A7H0GUV1"/>
<dbReference type="CDD" id="cd17271">
    <property type="entry name" value="RMtype1_S_NmaSCMORF606P_TRD2-CR2_like"/>
    <property type="match status" value="1"/>
</dbReference>
<dbReference type="KEGG" id="hqi:H9L05_19580"/>
<sequence length="422" mass="47207">MDATQVPTGYKLTELGIIPQEWEAKTFGEVMTGFSSGATPYRAHKHYYDGKINWVTSGELNYNVITHTIEHISKEAQKRTNLKLLPKGTFLMAITGLEAAGTRGSCAILGTEATTNQSCLALFPIKDLLTTQYLFYYYVLYGDALAFQFCQGTKQQSYTGSIVKRLPIILPPLAEQQAIAAALGEMDALLAAQRARLAKQRAVKQGLLQGLLSRKQRLRGFSEEWKVKRLGDIADITKLAGYEYTKYFNSYRDEGEIIVIRGTNITHNKLDLSDIKTIPKATSKFLKRSQLNIGDMVFAYVGTIGPVYLIEENNRFHLGPNTAKITARHELEPKFLFHYFTSELGINEMQEHISIGAQPSLSMTKIRLFNINTPSLKEQRAIADVLSEADAYLAALEAEHAKTQLLKQGMMQNLLTGKLRLV</sequence>
<dbReference type="Pfam" id="PF01420">
    <property type="entry name" value="Methylase_S"/>
    <property type="match status" value="2"/>
</dbReference>
<dbReference type="EMBL" id="CP060784">
    <property type="protein sequence ID" value="QNP52067.1"/>
    <property type="molecule type" value="Genomic_DNA"/>
</dbReference>
<evidence type="ECO:0000313" key="6">
    <source>
        <dbReference type="Proteomes" id="UP000516093"/>
    </source>
</evidence>
<keyword evidence="3" id="KW-0238">DNA-binding</keyword>
<dbReference type="InterPro" id="IPR052021">
    <property type="entry name" value="Type-I_RS_S_subunit"/>
</dbReference>
<feature type="domain" description="Type I restriction modification DNA specificity" evidence="4">
    <location>
        <begin position="19"/>
        <end position="191"/>
    </location>
</feature>
<dbReference type="InterPro" id="IPR044946">
    <property type="entry name" value="Restrct_endonuc_typeI_TRD_sf"/>
</dbReference>
<protein>
    <submittedName>
        <fullName evidence="5">Restriction endonuclease subunit S</fullName>
    </submittedName>
</protein>
<feature type="domain" description="Type I restriction modification DNA specificity" evidence="4">
    <location>
        <begin position="223"/>
        <end position="401"/>
    </location>
</feature>
<evidence type="ECO:0000256" key="3">
    <source>
        <dbReference type="ARBA" id="ARBA00023125"/>
    </source>
</evidence>
<comment type="similarity">
    <text evidence="1">Belongs to the type-I restriction system S methylase family.</text>
</comment>
<dbReference type="PANTHER" id="PTHR30408:SF12">
    <property type="entry name" value="TYPE I RESTRICTION ENZYME MJAVIII SPECIFICITY SUBUNIT"/>
    <property type="match status" value="1"/>
</dbReference>
<dbReference type="Gene3D" id="3.90.220.20">
    <property type="entry name" value="DNA methylase specificity domains"/>
    <property type="match status" value="2"/>
</dbReference>
<accession>A0A7H0GUV1</accession>
<keyword evidence="5" id="KW-0540">Nuclease</keyword>
<keyword evidence="6" id="KW-1185">Reference proteome</keyword>
<dbReference type="CDD" id="cd17246">
    <property type="entry name" value="RMtype1_S_SonII-TRD2-CR2_like"/>
    <property type="match status" value="1"/>
</dbReference>
<reference evidence="5 6" key="1">
    <citation type="submission" date="2020-08" db="EMBL/GenBank/DDBJ databases">
        <title>Genome sequence of Hymenobacter qilianensis JCM 19763T.</title>
        <authorList>
            <person name="Hyun D.-W."/>
            <person name="Bae J.-W."/>
        </authorList>
    </citation>
    <scope>NUCLEOTIDE SEQUENCE [LARGE SCALE GENOMIC DNA]</scope>
    <source>
        <strain evidence="5 6">JCM 19763</strain>
    </source>
</reference>
<organism evidence="5 6">
    <name type="scientific">Hymenobacter qilianensis</name>
    <dbReference type="NCBI Taxonomy" id="1385715"/>
    <lineage>
        <taxon>Bacteria</taxon>
        <taxon>Pseudomonadati</taxon>
        <taxon>Bacteroidota</taxon>
        <taxon>Cytophagia</taxon>
        <taxon>Cytophagales</taxon>
        <taxon>Hymenobacteraceae</taxon>
        <taxon>Hymenobacter</taxon>
    </lineage>
</organism>
<dbReference type="GO" id="GO:0009307">
    <property type="term" value="P:DNA restriction-modification system"/>
    <property type="evidence" value="ECO:0007669"/>
    <property type="project" value="UniProtKB-KW"/>
</dbReference>
<dbReference type="PANTHER" id="PTHR30408">
    <property type="entry name" value="TYPE-1 RESTRICTION ENZYME ECOKI SPECIFICITY PROTEIN"/>
    <property type="match status" value="1"/>
</dbReference>
<evidence type="ECO:0000259" key="4">
    <source>
        <dbReference type="Pfam" id="PF01420"/>
    </source>
</evidence>
<dbReference type="GO" id="GO:0004519">
    <property type="term" value="F:endonuclease activity"/>
    <property type="evidence" value="ECO:0007669"/>
    <property type="project" value="UniProtKB-KW"/>
</dbReference>
<keyword evidence="5" id="KW-0255">Endonuclease</keyword>